<dbReference type="GO" id="GO:0008821">
    <property type="term" value="F:crossover junction DNA endonuclease activity"/>
    <property type="evidence" value="ECO:0007669"/>
    <property type="project" value="TreeGrafter"/>
</dbReference>
<name>A0A4S8MU16_DENBC</name>
<evidence type="ECO:0000256" key="1">
    <source>
        <dbReference type="ARBA" id="ARBA00022722"/>
    </source>
</evidence>
<keyword evidence="7 8" id="KW-0539">Nucleus</keyword>
<dbReference type="InterPro" id="IPR048749">
    <property type="entry name" value="SLX1_C"/>
</dbReference>
<keyword evidence="1 8" id="KW-0540">Nuclease</keyword>
<dbReference type="Pfam" id="PF21202">
    <property type="entry name" value="SLX1_C"/>
    <property type="match status" value="1"/>
</dbReference>
<comment type="cofactor">
    <cofactor evidence="8">
        <name>a divalent metal cation</name>
        <dbReference type="ChEBI" id="CHEBI:60240"/>
    </cofactor>
</comment>
<dbReference type="PANTHER" id="PTHR20208">
    <property type="entry name" value="STRUCTURE-SPECIFIC ENDONUCLEASE SUBUNIT SLX1"/>
    <property type="match status" value="1"/>
</dbReference>
<evidence type="ECO:0000256" key="6">
    <source>
        <dbReference type="ARBA" id="ARBA00023204"/>
    </source>
</evidence>
<dbReference type="GO" id="GO:0000724">
    <property type="term" value="P:double-strand break repair via homologous recombination"/>
    <property type="evidence" value="ECO:0007669"/>
    <property type="project" value="TreeGrafter"/>
</dbReference>
<keyword evidence="2 8" id="KW-0255">Endonuclease</keyword>
<evidence type="ECO:0000256" key="5">
    <source>
        <dbReference type="ARBA" id="ARBA00023172"/>
    </source>
</evidence>
<evidence type="ECO:0000256" key="9">
    <source>
        <dbReference type="SAM" id="MobiDB-lite"/>
    </source>
</evidence>
<feature type="compositionally biased region" description="Polar residues" evidence="9">
    <location>
        <begin position="443"/>
        <end position="461"/>
    </location>
</feature>
<dbReference type="Gene3D" id="3.30.40.10">
    <property type="entry name" value="Zinc/RING finger domain, C3HC4 (zinc finger)"/>
    <property type="match status" value="1"/>
</dbReference>
<sequence length="626" mass="69388">MPNIRPGNRSSLLSHTFPHFYACYLLKSIQSPNSKATYIGSTPDPPRRIRQHNGELTQGAWKTRSKRPWVMQMIVYGFPSKLAALQFEWAWQHPHLSRHLKDEEGKAVFSSTGRYLKQNILILRYMITHHPYDTWPLHVKIFTPEAEKCWNGLDALSHLSGVKRGMKVASPPLPRGFKWTVELEGVDGKSGKVGSGRKGPLEVKDDGFTFPYLRKNQTLLASNIQPECAICKESLPVARYTEEPLTHALCPHDSCLSVAHLTCLSQEFLKQSSPLVSSSSHSLPMVPRGGTCPGCRHYVLWGDVVKGMYRRLAEGVSESEEQEFDEEAYGKMFESDSVLSENQEDGIGNPRISKTNKGKGKASAKIKTGTKRRKSGSGQPSSSEGEEFDFTEVNNAVFSDDDLDSMSPRTSKTPKASKMLTHRVVGGKTKGRNQRTPVVHTIPVSSATTVPLFMSSTSNETTPEKKRRTPRGQVGKESSSEGEFFDFDEVDRMSTTDEEAPAEAKVKTLTKTGLTTPSPRKRGRPPKSSTGSTRSLYTLAHSKSPKCDKSSSKAVGNERKQAAGLRHAVGPYLSSEEPYYHEMETMLNDTDASDFSVEERLVRTMSSLSMSEPAISPSIPIIEISD</sequence>
<dbReference type="AlphaFoldDB" id="A0A4S8MU16"/>
<keyword evidence="5 8" id="KW-0233">DNA recombination</keyword>
<keyword evidence="4 8" id="KW-0378">Hydrolase</keyword>
<dbReference type="HAMAP" id="MF_03100">
    <property type="entry name" value="Endonuc_su_Slx1"/>
    <property type="match status" value="1"/>
</dbReference>
<dbReference type="FunFam" id="3.40.1440.10:FF:000006">
    <property type="entry name" value="Structure-specific endonuclease subunit SLX1"/>
    <property type="match status" value="1"/>
</dbReference>
<feature type="region of interest" description="Disordered" evidence="9">
    <location>
        <begin position="338"/>
        <end position="569"/>
    </location>
</feature>
<protein>
    <recommendedName>
        <fullName evidence="10">GIY-YIG domain-containing protein</fullName>
    </recommendedName>
</protein>
<evidence type="ECO:0000259" key="10">
    <source>
        <dbReference type="PROSITE" id="PS50164"/>
    </source>
</evidence>
<reference evidence="11 12" key="1">
    <citation type="journal article" date="2019" name="Nat. Ecol. Evol.">
        <title>Megaphylogeny resolves global patterns of mushroom evolution.</title>
        <authorList>
            <person name="Varga T."/>
            <person name="Krizsan K."/>
            <person name="Foldi C."/>
            <person name="Dima B."/>
            <person name="Sanchez-Garcia M."/>
            <person name="Sanchez-Ramirez S."/>
            <person name="Szollosi G.J."/>
            <person name="Szarkandi J.G."/>
            <person name="Papp V."/>
            <person name="Albert L."/>
            <person name="Andreopoulos W."/>
            <person name="Angelini C."/>
            <person name="Antonin V."/>
            <person name="Barry K.W."/>
            <person name="Bougher N.L."/>
            <person name="Buchanan P."/>
            <person name="Buyck B."/>
            <person name="Bense V."/>
            <person name="Catcheside P."/>
            <person name="Chovatia M."/>
            <person name="Cooper J."/>
            <person name="Damon W."/>
            <person name="Desjardin D."/>
            <person name="Finy P."/>
            <person name="Geml J."/>
            <person name="Haridas S."/>
            <person name="Hughes K."/>
            <person name="Justo A."/>
            <person name="Karasinski D."/>
            <person name="Kautmanova I."/>
            <person name="Kiss B."/>
            <person name="Kocsube S."/>
            <person name="Kotiranta H."/>
            <person name="LaButti K.M."/>
            <person name="Lechner B.E."/>
            <person name="Liimatainen K."/>
            <person name="Lipzen A."/>
            <person name="Lukacs Z."/>
            <person name="Mihaltcheva S."/>
            <person name="Morgado L.N."/>
            <person name="Niskanen T."/>
            <person name="Noordeloos M.E."/>
            <person name="Ohm R.A."/>
            <person name="Ortiz-Santana B."/>
            <person name="Ovrebo C."/>
            <person name="Racz N."/>
            <person name="Riley R."/>
            <person name="Savchenko A."/>
            <person name="Shiryaev A."/>
            <person name="Soop K."/>
            <person name="Spirin V."/>
            <person name="Szebenyi C."/>
            <person name="Tomsovsky M."/>
            <person name="Tulloss R.E."/>
            <person name="Uehling J."/>
            <person name="Grigoriev I.V."/>
            <person name="Vagvolgyi C."/>
            <person name="Papp T."/>
            <person name="Martin F.M."/>
            <person name="Miettinen O."/>
            <person name="Hibbett D.S."/>
            <person name="Nagy L.G."/>
        </authorList>
    </citation>
    <scope>NUCLEOTIDE SEQUENCE [LARGE SCALE GENOMIC DNA]</scope>
    <source>
        <strain evidence="11 12">CBS 962.96</strain>
    </source>
</reference>
<evidence type="ECO:0000256" key="2">
    <source>
        <dbReference type="ARBA" id="ARBA00022759"/>
    </source>
</evidence>
<dbReference type="InterPro" id="IPR000305">
    <property type="entry name" value="GIY-YIG_endonuc"/>
</dbReference>
<keyword evidence="6 8" id="KW-0234">DNA repair</keyword>
<dbReference type="Pfam" id="PF01541">
    <property type="entry name" value="GIY-YIG"/>
    <property type="match status" value="1"/>
</dbReference>
<feature type="domain" description="GIY-YIG" evidence="10">
    <location>
        <begin position="19"/>
        <end position="101"/>
    </location>
</feature>
<keyword evidence="12" id="KW-1185">Reference proteome</keyword>
<feature type="compositionally biased region" description="Basic and acidic residues" evidence="9">
    <location>
        <begin position="545"/>
        <end position="561"/>
    </location>
</feature>
<accession>A0A4S8MU16</accession>
<dbReference type="Proteomes" id="UP000297245">
    <property type="component" value="Unassembled WGS sequence"/>
</dbReference>
<dbReference type="InterPro" id="IPR027520">
    <property type="entry name" value="Slx1"/>
</dbReference>
<organism evidence="11 12">
    <name type="scientific">Dendrothele bispora (strain CBS 962.96)</name>
    <dbReference type="NCBI Taxonomy" id="1314807"/>
    <lineage>
        <taxon>Eukaryota</taxon>
        <taxon>Fungi</taxon>
        <taxon>Dikarya</taxon>
        <taxon>Basidiomycota</taxon>
        <taxon>Agaricomycotina</taxon>
        <taxon>Agaricomycetes</taxon>
        <taxon>Agaricomycetidae</taxon>
        <taxon>Agaricales</taxon>
        <taxon>Agaricales incertae sedis</taxon>
        <taxon>Dendrothele</taxon>
    </lineage>
</organism>
<comment type="caution">
    <text evidence="8">Lacks conserved residue(s) required for the propagation of feature annotation.</text>
</comment>
<feature type="compositionally biased region" description="Basic residues" evidence="9">
    <location>
        <begin position="354"/>
        <end position="375"/>
    </location>
</feature>
<dbReference type="PROSITE" id="PS50164">
    <property type="entry name" value="GIY_YIG"/>
    <property type="match status" value="1"/>
</dbReference>
<dbReference type="OrthoDB" id="24645at2759"/>
<dbReference type="CDD" id="cd10455">
    <property type="entry name" value="GIY-YIG_SLX1"/>
    <property type="match status" value="1"/>
</dbReference>
<evidence type="ECO:0000256" key="7">
    <source>
        <dbReference type="ARBA" id="ARBA00023242"/>
    </source>
</evidence>
<evidence type="ECO:0000313" key="12">
    <source>
        <dbReference type="Proteomes" id="UP000297245"/>
    </source>
</evidence>
<dbReference type="SUPFAM" id="SSF82771">
    <property type="entry name" value="GIY-YIG endonuclease"/>
    <property type="match status" value="1"/>
</dbReference>
<dbReference type="InterPro" id="IPR050381">
    <property type="entry name" value="SLX1_endonuclease"/>
</dbReference>
<dbReference type="EMBL" id="ML179041">
    <property type="protein sequence ID" value="THV06733.1"/>
    <property type="molecule type" value="Genomic_DNA"/>
</dbReference>
<comment type="subcellular location">
    <subcellularLocation>
        <location evidence="8">Nucleus</location>
    </subcellularLocation>
</comment>
<proteinExistence type="inferred from homology"/>
<comment type="subunit">
    <text evidence="8">Forms a heterodimer with SLX4.</text>
</comment>
<dbReference type="GO" id="GO:0017108">
    <property type="term" value="F:5'-flap endonuclease activity"/>
    <property type="evidence" value="ECO:0007669"/>
    <property type="project" value="InterPro"/>
</dbReference>
<comment type="similarity">
    <text evidence="8">Belongs to the SLX1 family.</text>
</comment>
<dbReference type="PANTHER" id="PTHR20208:SF10">
    <property type="entry name" value="STRUCTURE-SPECIFIC ENDONUCLEASE SUBUNIT SLX1"/>
    <property type="match status" value="1"/>
</dbReference>
<evidence type="ECO:0000256" key="4">
    <source>
        <dbReference type="ARBA" id="ARBA00022801"/>
    </source>
</evidence>
<dbReference type="InterPro" id="IPR013083">
    <property type="entry name" value="Znf_RING/FYVE/PHD"/>
</dbReference>
<evidence type="ECO:0000256" key="3">
    <source>
        <dbReference type="ARBA" id="ARBA00022763"/>
    </source>
</evidence>
<gene>
    <name evidence="11" type="ORF">K435DRAFT_960334</name>
</gene>
<feature type="compositionally biased region" description="Low complexity" evidence="9">
    <location>
        <begin position="507"/>
        <end position="518"/>
    </location>
</feature>
<evidence type="ECO:0000313" key="11">
    <source>
        <dbReference type="EMBL" id="THV06733.1"/>
    </source>
</evidence>
<dbReference type="Gene3D" id="3.40.1440.10">
    <property type="entry name" value="GIY-YIG endonuclease"/>
    <property type="match status" value="1"/>
</dbReference>
<comment type="function">
    <text evidence="8">Catalytic subunit of the SLX1-SLX4 structure-specific endonuclease that resolves DNA secondary structures generated during DNA repair and recombination. Has endonuclease activity towards branched DNA substrates, introducing single-strand cuts in duplex DNA close to junctions with ss-DNA.</text>
</comment>
<keyword evidence="3 8" id="KW-0227">DNA damage</keyword>
<dbReference type="InterPro" id="IPR035901">
    <property type="entry name" value="GIY-YIG_endonuc_sf"/>
</dbReference>
<dbReference type="GO" id="GO:0033557">
    <property type="term" value="C:Slx1-Slx4 complex"/>
    <property type="evidence" value="ECO:0007669"/>
    <property type="project" value="UniProtKB-UniRule"/>
</dbReference>
<evidence type="ECO:0000256" key="8">
    <source>
        <dbReference type="HAMAP-Rule" id="MF_03100"/>
    </source>
</evidence>